<dbReference type="SUPFAM" id="SSF52540">
    <property type="entry name" value="P-loop containing nucleoside triphosphate hydrolases"/>
    <property type="match status" value="1"/>
</dbReference>
<dbReference type="InterPro" id="IPR027417">
    <property type="entry name" value="P-loop_NTPase"/>
</dbReference>
<dbReference type="Pfam" id="PF22734">
    <property type="entry name" value="NNH2"/>
    <property type="match status" value="2"/>
</dbReference>
<protein>
    <recommendedName>
        <fullName evidence="3">NACHT domain-containing protein</fullName>
    </recommendedName>
</protein>
<organism evidence="4 5">
    <name type="scientific">Microcoleus asticus IPMA8</name>
    <dbReference type="NCBI Taxonomy" id="2563858"/>
    <lineage>
        <taxon>Bacteria</taxon>
        <taxon>Bacillati</taxon>
        <taxon>Cyanobacteriota</taxon>
        <taxon>Cyanophyceae</taxon>
        <taxon>Oscillatoriophycideae</taxon>
        <taxon>Oscillatoriales</taxon>
        <taxon>Microcoleaceae</taxon>
        <taxon>Microcoleus</taxon>
        <taxon>Microcoleus asticus</taxon>
    </lineage>
</organism>
<evidence type="ECO:0000313" key="4">
    <source>
        <dbReference type="EMBL" id="NQE35059.1"/>
    </source>
</evidence>
<dbReference type="Gene3D" id="1.25.10.10">
    <property type="entry name" value="Leucine-rich Repeat Variant"/>
    <property type="match status" value="1"/>
</dbReference>
<dbReference type="InterPro" id="IPR054569">
    <property type="entry name" value="NNH2"/>
</dbReference>
<dbReference type="Pfam" id="PF13646">
    <property type="entry name" value="HEAT_2"/>
    <property type="match status" value="1"/>
</dbReference>
<sequence>MIDPVSAGLVWLLVGPILQDLAKAALDDYVKDFFKGCIKDVEGLAKKPFAQNAVRDALKAFIILFEQELERSHLDKKQIQQYLQPLRQFLKQPDVRQVLGTAFQGNCKYLDTGILAQHWQNLRLQHPVRQNLPTFTRIVPANFLQEQPVSSLPDTFSWEQVAEKYLKSVKLIIEQNAELRQILNTNQFAGMERSLATIAPIPAEFNLASYQQGLRELYEYSLNLDNLDKRSGEYEGKLTIKEIFIPQNALSCQEYLPKDYELPKEIQKRLRERGDIAAEVSPEDLERYKKAYTQQQTRSVLDVIDDVTYRYLVILGDPGSGKSTLLKYLALQWAKLSASELSLHPIHLLIELRKYNRSQDEKKCANFLEFIECDSSRIDHLDKNILHEWLEDGRAVVMFDGLDEVFELEKRNRIVDQIHSFTQKYPTVKTIVTSRVIGYQQQRLKNAEFHHFMLQDFEPEQIQDFIQKWHDLTLIDRLKKADLLERLQQAIATSNSIQELAGNPLLLTMMAILNRNQELPRFRAKLYEEASKVLLHKWDFEVKEKLNNDRLDPYVIDEEVKQSICGRIAYTMQSSSKQLGNIISREDLRQTITDSLIGLMGTGATACAKLMVDQLRDRNFILCFLGGYNEDYFAFVHRTFLEYFCAWEFVRQFEKERKFGRDGLIQIFREHWRDESWHEVLRLMAGMLDAKFTGDILEYLIGENGEAEKFSNLFLAAQCVSEVKNRNDISAIASKLRDRVKELTRYENITAFTHLEYKILVDEIHRQAVAAVAATWKDDPETLPWLKQRAQSGDSWAVRQAAVQEIARGWKDDPETLPILKQRVQSDDDMAVREAAVQEIARGWKDDPETLPWLKQRAQSDDDSDVQSAAVQEIARGWKDDPETLPILKQRAQSDDASDVRRAAVQQLARGWKDDPELFELLWDVAINDPFEREAQWQDSPRQIALAAIIQLAPDRPETLELVRDRAQNDSDEKLRKFAQKELAKLERQ</sequence>
<dbReference type="InterPro" id="IPR016024">
    <property type="entry name" value="ARM-type_fold"/>
</dbReference>
<proteinExistence type="predicted"/>
<dbReference type="PROSITE" id="PS50837">
    <property type="entry name" value="NACHT"/>
    <property type="match status" value="1"/>
</dbReference>
<keyword evidence="1" id="KW-0042">Antenna complex</keyword>
<evidence type="ECO:0000256" key="1">
    <source>
        <dbReference type="ARBA" id="ARBA00022549"/>
    </source>
</evidence>
<dbReference type="SUPFAM" id="SSF48371">
    <property type="entry name" value="ARM repeat"/>
    <property type="match status" value="1"/>
</dbReference>
<dbReference type="Gene3D" id="3.40.50.300">
    <property type="entry name" value="P-loop containing nucleotide triphosphate hydrolases"/>
    <property type="match status" value="1"/>
</dbReference>
<evidence type="ECO:0000256" key="2">
    <source>
        <dbReference type="ARBA" id="ARBA00022738"/>
    </source>
</evidence>
<dbReference type="PANTHER" id="PTHR46844">
    <property type="entry name" value="SLR5058 PROTEIN"/>
    <property type="match status" value="1"/>
</dbReference>
<dbReference type="InterPro" id="IPR011989">
    <property type="entry name" value="ARM-like"/>
</dbReference>
<accession>A0ABX2CXM3</accession>
<reference evidence="4 5" key="1">
    <citation type="journal article" date="2020" name="Sci. Rep.">
        <title>A novel cyanobacterial geosmin producer, revising GeoA distribution and dispersion patterns in Bacteria.</title>
        <authorList>
            <person name="Churro C."/>
            <person name="Semedo-Aguiar A.P."/>
            <person name="Silva A.D."/>
            <person name="Pereira-Leal J.B."/>
            <person name="Leite R.B."/>
        </authorList>
    </citation>
    <scope>NUCLEOTIDE SEQUENCE [LARGE SCALE GENOMIC DNA]</scope>
    <source>
        <strain evidence="4 5">IPMA8</strain>
    </source>
</reference>
<dbReference type="Proteomes" id="UP000702425">
    <property type="component" value="Unassembled WGS sequence"/>
</dbReference>
<feature type="domain" description="NACHT" evidence="3">
    <location>
        <begin position="310"/>
        <end position="435"/>
    </location>
</feature>
<gene>
    <name evidence="4" type="ORF">E5S67_02788</name>
</gene>
<evidence type="ECO:0000313" key="5">
    <source>
        <dbReference type="Proteomes" id="UP000702425"/>
    </source>
</evidence>
<dbReference type="Pfam" id="PF05729">
    <property type="entry name" value="NACHT"/>
    <property type="match status" value="1"/>
</dbReference>
<comment type="caution">
    <text evidence="4">The sequence shown here is derived from an EMBL/GenBank/DDBJ whole genome shotgun (WGS) entry which is preliminary data.</text>
</comment>
<dbReference type="RefSeq" id="WP_172188143.1">
    <property type="nucleotide sequence ID" value="NZ_CAWPPK010000259.1"/>
</dbReference>
<dbReference type="EMBL" id="SRRZ01000046">
    <property type="protein sequence ID" value="NQE35059.1"/>
    <property type="molecule type" value="Genomic_DNA"/>
</dbReference>
<name>A0ABX2CXM3_9CYAN</name>
<keyword evidence="5" id="KW-1185">Reference proteome</keyword>
<dbReference type="PANTHER" id="PTHR46844:SF1">
    <property type="entry name" value="SLR5058 PROTEIN"/>
    <property type="match status" value="1"/>
</dbReference>
<evidence type="ECO:0000259" key="3">
    <source>
        <dbReference type="PROSITE" id="PS50837"/>
    </source>
</evidence>
<keyword evidence="2" id="KW-0605">Phycobilisome</keyword>
<dbReference type="InterPro" id="IPR007111">
    <property type="entry name" value="NACHT_NTPase"/>
</dbReference>